<dbReference type="Proteomes" id="UP000310108">
    <property type="component" value="Unassembled WGS sequence"/>
</dbReference>
<dbReference type="EMBL" id="PJEX01000576">
    <property type="protein sequence ID" value="TKW49280.1"/>
    <property type="molecule type" value="Genomic_DNA"/>
</dbReference>
<evidence type="ECO:0000313" key="2">
    <source>
        <dbReference type="Proteomes" id="UP000310108"/>
    </source>
</evidence>
<proteinExistence type="predicted"/>
<name>A0A4U6X1R3_9PEZI</name>
<gene>
    <name evidence="1" type="ORF">CTA1_540</name>
</gene>
<reference evidence="1 2" key="1">
    <citation type="journal article" date="2019" name="PLoS ONE">
        <title>Comparative genome analysis indicates high evolutionary potential of pathogenicity genes in Colletotrichum tanaceti.</title>
        <authorList>
            <person name="Lelwala R.V."/>
            <person name="Korhonen P.K."/>
            <person name="Young N.D."/>
            <person name="Scott J.B."/>
            <person name="Ades P.A."/>
            <person name="Gasser R.B."/>
            <person name="Taylor P.W.J."/>
        </authorList>
    </citation>
    <scope>NUCLEOTIDE SEQUENCE [LARGE SCALE GENOMIC DNA]</scope>
    <source>
        <strain evidence="1">BRIP57314</strain>
    </source>
</reference>
<dbReference type="AlphaFoldDB" id="A0A4U6X1R3"/>
<protein>
    <submittedName>
        <fullName evidence="1">Uncharacterized protein</fullName>
    </submittedName>
</protein>
<comment type="caution">
    <text evidence="1">The sequence shown here is derived from an EMBL/GenBank/DDBJ whole genome shotgun (WGS) entry which is preliminary data.</text>
</comment>
<keyword evidence="2" id="KW-1185">Reference proteome</keyword>
<accession>A0A4U6X1R3</accession>
<organism evidence="1 2">
    <name type="scientific">Colletotrichum tanaceti</name>
    <dbReference type="NCBI Taxonomy" id="1306861"/>
    <lineage>
        <taxon>Eukaryota</taxon>
        <taxon>Fungi</taxon>
        <taxon>Dikarya</taxon>
        <taxon>Ascomycota</taxon>
        <taxon>Pezizomycotina</taxon>
        <taxon>Sordariomycetes</taxon>
        <taxon>Hypocreomycetidae</taxon>
        <taxon>Glomerellales</taxon>
        <taxon>Glomerellaceae</taxon>
        <taxon>Colletotrichum</taxon>
        <taxon>Colletotrichum destructivum species complex</taxon>
    </lineage>
</organism>
<sequence length="63" mass="7236">MPFEAPKVAGMNESIRPFSGFLASRERARLGFARFARTARCQKFKCLVFGGYGPREVMRQRNH</sequence>
<evidence type="ECO:0000313" key="1">
    <source>
        <dbReference type="EMBL" id="TKW49280.1"/>
    </source>
</evidence>